<dbReference type="HOGENOM" id="CLU_914095_0_0_11"/>
<feature type="transmembrane region" description="Helical" evidence="1">
    <location>
        <begin position="231"/>
        <end position="248"/>
    </location>
</feature>
<evidence type="ECO:0000313" key="3">
    <source>
        <dbReference type="Proteomes" id="UP000013015"/>
    </source>
</evidence>
<keyword evidence="1" id="KW-0812">Transmembrane</keyword>
<dbReference type="EMBL" id="AQHZ01000015">
    <property type="protein sequence ID" value="ENO18242.1"/>
    <property type="molecule type" value="Genomic_DNA"/>
</dbReference>
<protein>
    <submittedName>
        <fullName evidence="2">Uncharacterized protein</fullName>
    </submittedName>
</protein>
<feature type="transmembrane region" description="Helical" evidence="1">
    <location>
        <begin position="202"/>
        <end position="224"/>
    </location>
</feature>
<feature type="transmembrane region" description="Helical" evidence="1">
    <location>
        <begin position="117"/>
        <end position="138"/>
    </location>
</feature>
<dbReference type="RefSeq" id="WP_005962540.1">
    <property type="nucleotide sequence ID" value="NZ_CP040505.1"/>
</dbReference>
<feature type="transmembrane region" description="Helical" evidence="1">
    <location>
        <begin position="159"/>
        <end position="182"/>
    </location>
</feature>
<gene>
    <name evidence="2" type="ORF">HMPREF9004_0811</name>
</gene>
<organism evidence="2 3">
    <name type="scientific">Schaalia cardiffensis F0333</name>
    <dbReference type="NCBI Taxonomy" id="888050"/>
    <lineage>
        <taxon>Bacteria</taxon>
        <taxon>Bacillati</taxon>
        <taxon>Actinomycetota</taxon>
        <taxon>Actinomycetes</taxon>
        <taxon>Actinomycetales</taxon>
        <taxon>Actinomycetaceae</taxon>
        <taxon>Schaalia</taxon>
    </lineage>
</organism>
<keyword evidence="1" id="KW-1133">Transmembrane helix</keyword>
<dbReference type="eggNOG" id="ENOG5031GFI">
    <property type="taxonomic scope" value="Bacteria"/>
</dbReference>
<accession>N6X4D0</accession>
<dbReference type="OrthoDB" id="3259035at2"/>
<evidence type="ECO:0000256" key="1">
    <source>
        <dbReference type="SAM" id="Phobius"/>
    </source>
</evidence>
<proteinExistence type="predicted"/>
<dbReference type="AlphaFoldDB" id="N6X4D0"/>
<feature type="transmembrane region" description="Helical" evidence="1">
    <location>
        <begin position="48"/>
        <end position="67"/>
    </location>
</feature>
<keyword evidence="3" id="KW-1185">Reference proteome</keyword>
<name>N6X4D0_9ACTO</name>
<feature type="transmembrane region" description="Helical" evidence="1">
    <location>
        <begin position="268"/>
        <end position="290"/>
    </location>
</feature>
<dbReference type="STRING" id="888050.HMPREF9004_0811"/>
<keyword evidence="1" id="KW-0472">Membrane</keyword>
<dbReference type="PATRIC" id="fig|888050.3.peg.769"/>
<evidence type="ECO:0000313" key="2">
    <source>
        <dbReference type="EMBL" id="ENO18242.1"/>
    </source>
</evidence>
<comment type="caution">
    <text evidence="2">The sequence shown here is derived from an EMBL/GenBank/DDBJ whole genome shotgun (WGS) entry which is preliminary data.</text>
</comment>
<reference evidence="2 3" key="1">
    <citation type="submission" date="2013-03" db="EMBL/GenBank/DDBJ databases">
        <title>Reference genome for the Human Microbiome Project.</title>
        <authorList>
            <person name="Aqrawi P."/>
            <person name="Ayvaz T."/>
            <person name="Bess C."/>
            <person name="Blankenburg K."/>
            <person name="Coyle M."/>
            <person name="Deng J."/>
            <person name="Forbes L."/>
            <person name="Fowler G."/>
            <person name="Francisco L."/>
            <person name="Fu Q."/>
            <person name="Gibbs R."/>
            <person name="Gross S."/>
            <person name="Gubbala S."/>
            <person name="Hale W."/>
            <person name="Hemphill L."/>
            <person name="Highlander S."/>
            <person name="Hirani K."/>
            <person name="Jackson L."/>
            <person name="Jakkamsetti A."/>
            <person name="Javaid M."/>
            <person name="Jayaseelan J.C."/>
            <person name="Jiang H."/>
            <person name="Joshi V."/>
            <person name="Korchina V."/>
            <person name="Kovar C."/>
            <person name="Lara F."/>
            <person name="Lee S."/>
            <person name="Liu Y."/>
            <person name="Mata R."/>
            <person name="Mathew T."/>
            <person name="Munidasa M."/>
            <person name="Muzny D."/>
            <person name="Nazareth L."/>
            <person name="Ngo R."/>
            <person name="Nguyen L."/>
            <person name="Nguyen N."/>
            <person name="Okwuonu G."/>
            <person name="Ongeri F."/>
            <person name="Palculict T."/>
            <person name="Patil S."/>
            <person name="Petrosino J."/>
            <person name="Pham C."/>
            <person name="Pham P."/>
            <person name="Pu L.-L."/>
            <person name="Qin X."/>
            <person name="Qu J."/>
            <person name="Reid J."/>
            <person name="Ross M."/>
            <person name="Ruth R."/>
            <person name="Saada N."/>
            <person name="San Lucas F."/>
            <person name="Santibanez J."/>
            <person name="Shang Y."/>
            <person name="Simmons D."/>
            <person name="Song X.-Z."/>
            <person name="Tang L.-Y."/>
            <person name="Thornton R."/>
            <person name="Warren J."/>
            <person name="Weissenberger G."/>
            <person name="Wilczek-Boney K."/>
            <person name="Worley K."/>
            <person name="Youmans B."/>
            <person name="Zhang J."/>
            <person name="Zhang L."/>
            <person name="Zhao Z."/>
            <person name="Zhou C."/>
            <person name="Zhu D."/>
            <person name="Zhu Y."/>
        </authorList>
    </citation>
    <scope>NUCLEOTIDE SEQUENCE [LARGE SCALE GENOMIC DNA]</scope>
    <source>
        <strain evidence="2 3">F0333</strain>
    </source>
</reference>
<feature type="transmembrane region" description="Helical" evidence="1">
    <location>
        <begin position="74"/>
        <end position="97"/>
    </location>
</feature>
<dbReference type="Proteomes" id="UP000013015">
    <property type="component" value="Unassembled WGS sequence"/>
</dbReference>
<sequence>MSLRSVIRTPHAKSLLFALVFAPVALILLGSSMADVQAKTAIGQPLASVEGLIGMGIGAVLLTLVSLNCEESPAGMFLTSGLSVIVGAGQFVGFLRIPMLQSSFVDSLDMQAAVSWSLYPLGVTAITLGAALALMLTFRRAAHPQRPGTSQGRRIFHHRHAWVAGFAIPSALGASMLFIVIAPSDTTEVAAHGLGALGPFTPGAAIIAFTAALLLGVVAFMACLSLTGPQLTAWLFMVLPSYMLWPLWTSITGSVVRPGASILTSLSMAAPVVATLGLVLGSSTIGIYWARSFALSNGVVEGEAGAGNGDVHDAPDPRQAEE</sequence>